<comment type="caution">
    <text evidence="5">The sequence shown here is derived from an EMBL/GenBank/DDBJ whole genome shotgun (WGS) entry which is preliminary data.</text>
</comment>
<dbReference type="GO" id="GO:0052621">
    <property type="term" value="F:diguanylate cyclase activity"/>
    <property type="evidence" value="ECO:0007669"/>
    <property type="project" value="UniProtKB-EC"/>
</dbReference>
<dbReference type="EMBL" id="WTYV01000005">
    <property type="protein sequence ID" value="MXO72695.1"/>
    <property type="molecule type" value="Genomic_DNA"/>
</dbReference>
<dbReference type="AlphaFoldDB" id="A0A844YWH7"/>
<dbReference type="PANTHER" id="PTHR45138:SF9">
    <property type="entry name" value="DIGUANYLATE CYCLASE DGCM-RELATED"/>
    <property type="match status" value="1"/>
</dbReference>
<feature type="coiled-coil region" evidence="3">
    <location>
        <begin position="148"/>
        <end position="182"/>
    </location>
</feature>
<dbReference type="Gene3D" id="3.30.70.270">
    <property type="match status" value="1"/>
</dbReference>
<evidence type="ECO:0000313" key="5">
    <source>
        <dbReference type="EMBL" id="MXO72695.1"/>
    </source>
</evidence>
<sequence>MIEPAEDSAVLTPQERGRNLRLRLVGAIGEFLVEHDLEITPHNLAIAHSAVSGLNPRLMRKIARQRESGVAVTQDWLDTVTASEAKEEDKAVEQLIGQLEDTIAQFKRSTHTAHTASREYGDALAEHVDKLDKVPDAGDMISELATYARAMLKRSRRAEAELRQSEEEAANLRHTLDRARRDAEIDFLTGLPNRRAFEAELRRNYDEARSSGEPLCLAFCDIDHFKSVNDTHGHDAGDRVICVVAKTLSEISGHRCHIARHGGEEFVMLFRGSHQHAAFEALDEARAALAARKLVNRRNKLPFGQITFSGGIADVFAYATPNEALAAADEALYRAKEGGRNRIELAVPQVQAKAA</sequence>
<keyword evidence="3" id="KW-0175">Coiled coil</keyword>
<evidence type="ECO:0000313" key="6">
    <source>
        <dbReference type="Proteomes" id="UP000466966"/>
    </source>
</evidence>
<dbReference type="SUPFAM" id="SSF55073">
    <property type="entry name" value="Nucleotide cyclase"/>
    <property type="match status" value="1"/>
</dbReference>
<dbReference type="InterPro" id="IPR050469">
    <property type="entry name" value="Diguanylate_Cyclase"/>
</dbReference>
<dbReference type="GO" id="GO:0005886">
    <property type="term" value="C:plasma membrane"/>
    <property type="evidence" value="ECO:0007669"/>
    <property type="project" value="TreeGrafter"/>
</dbReference>
<evidence type="ECO:0000256" key="2">
    <source>
        <dbReference type="ARBA" id="ARBA00034247"/>
    </source>
</evidence>
<protein>
    <recommendedName>
        <fullName evidence="1">diguanylate cyclase</fullName>
        <ecNumber evidence="1">2.7.7.65</ecNumber>
    </recommendedName>
</protein>
<feature type="domain" description="GGDEF" evidence="4">
    <location>
        <begin position="213"/>
        <end position="348"/>
    </location>
</feature>
<accession>A0A844YWH7</accession>
<dbReference type="OrthoDB" id="9812260at2"/>
<organism evidence="5 6">
    <name type="scientific">Alteraurantiacibacter buctensis</name>
    <dbReference type="NCBI Taxonomy" id="1503981"/>
    <lineage>
        <taxon>Bacteria</taxon>
        <taxon>Pseudomonadati</taxon>
        <taxon>Pseudomonadota</taxon>
        <taxon>Alphaproteobacteria</taxon>
        <taxon>Sphingomonadales</taxon>
        <taxon>Erythrobacteraceae</taxon>
        <taxon>Alteraurantiacibacter</taxon>
    </lineage>
</organism>
<proteinExistence type="predicted"/>
<reference evidence="5 6" key="1">
    <citation type="submission" date="2019-12" db="EMBL/GenBank/DDBJ databases">
        <title>Genomic-based taxomic classification of the family Erythrobacteraceae.</title>
        <authorList>
            <person name="Xu L."/>
        </authorList>
    </citation>
    <scope>NUCLEOTIDE SEQUENCE [LARGE SCALE GENOMIC DNA]</scope>
    <source>
        <strain evidence="5 6">M0322</strain>
    </source>
</reference>
<comment type="catalytic activity">
    <reaction evidence="2">
        <text>2 GTP = 3',3'-c-di-GMP + 2 diphosphate</text>
        <dbReference type="Rhea" id="RHEA:24898"/>
        <dbReference type="ChEBI" id="CHEBI:33019"/>
        <dbReference type="ChEBI" id="CHEBI:37565"/>
        <dbReference type="ChEBI" id="CHEBI:58805"/>
        <dbReference type="EC" id="2.7.7.65"/>
    </reaction>
</comment>
<dbReference type="InterPro" id="IPR000160">
    <property type="entry name" value="GGDEF_dom"/>
</dbReference>
<dbReference type="EC" id="2.7.7.65" evidence="1"/>
<dbReference type="Pfam" id="PF00990">
    <property type="entry name" value="GGDEF"/>
    <property type="match status" value="1"/>
</dbReference>
<dbReference type="Proteomes" id="UP000466966">
    <property type="component" value="Unassembled WGS sequence"/>
</dbReference>
<dbReference type="GO" id="GO:0043709">
    <property type="term" value="P:cell adhesion involved in single-species biofilm formation"/>
    <property type="evidence" value="ECO:0007669"/>
    <property type="project" value="TreeGrafter"/>
</dbReference>
<dbReference type="FunFam" id="3.30.70.270:FF:000001">
    <property type="entry name" value="Diguanylate cyclase domain protein"/>
    <property type="match status" value="1"/>
</dbReference>
<dbReference type="PROSITE" id="PS50887">
    <property type="entry name" value="GGDEF"/>
    <property type="match status" value="1"/>
</dbReference>
<dbReference type="InterPro" id="IPR029787">
    <property type="entry name" value="Nucleotide_cyclase"/>
</dbReference>
<dbReference type="SMART" id="SM00267">
    <property type="entry name" value="GGDEF"/>
    <property type="match status" value="1"/>
</dbReference>
<dbReference type="NCBIfam" id="TIGR00254">
    <property type="entry name" value="GGDEF"/>
    <property type="match status" value="1"/>
</dbReference>
<gene>
    <name evidence="5" type="ORF">GRI99_13765</name>
</gene>
<dbReference type="InterPro" id="IPR043128">
    <property type="entry name" value="Rev_trsase/Diguanyl_cyclase"/>
</dbReference>
<dbReference type="PANTHER" id="PTHR45138">
    <property type="entry name" value="REGULATORY COMPONENTS OF SENSORY TRANSDUCTION SYSTEM"/>
    <property type="match status" value="1"/>
</dbReference>
<dbReference type="GO" id="GO:1902201">
    <property type="term" value="P:negative regulation of bacterial-type flagellum-dependent cell motility"/>
    <property type="evidence" value="ECO:0007669"/>
    <property type="project" value="TreeGrafter"/>
</dbReference>
<evidence type="ECO:0000256" key="1">
    <source>
        <dbReference type="ARBA" id="ARBA00012528"/>
    </source>
</evidence>
<evidence type="ECO:0000256" key="3">
    <source>
        <dbReference type="SAM" id="Coils"/>
    </source>
</evidence>
<keyword evidence="6" id="KW-1185">Reference proteome</keyword>
<name>A0A844YWH7_9SPHN</name>
<dbReference type="CDD" id="cd01949">
    <property type="entry name" value="GGDEF"/>
    <property type="match status" value="1"/>
</dbReference>
<evidence type="ECO:0000259" key="4">
    <source>
        <dbReference type="PROSITE" id="PS50887"/>
    </source>
</evidence>